<name>A0A6C0C666_9ZZZZ</name>
<accession>A0A6C0C666</accession>
<reference evidence="1" key="1">
    <citation type="journal article" date="2020" name="Nature">
        <title>Giant virus diversity and host interactions through global metagenomics.</title>
        <authorList>
            <person name="Schulz F."/>
            <person name="Roux S."/>
            <person name="Paez-Espino D."/>
            <person name="Jungbluth S."/>
            <person name="Walsh D.A."/>
            <person name="Denef V.J."/>
            <person name="McMahon K.D."/>
            <person name="Konstantinidis K.T."/>
            <person name="Eloe-Fadrosh E.A."/>
            <person name="Kyrpides N.C."/>
            <person name="Woyke T."/>
        </authorList>
    </citation>
    <scope>NUCLEOTIDE SEQUENCE</scope>
    <source>
        <strain evidence="1">GVMAG-M-3300020185-33</strain>
    </source>
</reference>
<dbReference type="AlphaFoldDB" id="A0A6C0C666"/>
<proteinExistence type="predicted"/>
<evidence type="ECO:0000313" key="1">
    <source>
        <dbReference type="EMBL" id="QHS99279.1"/>
    </source>
</evidence>
<dbReference type="EMBL" id="MN739337">
    <property type="protein sequence ID" value="QHS99279.1"/>
    <property type="molecule type" value="Genomic_DNA"/>
</dbReference>
<sequence>MELSIDWINDFEITDKDYKHFYKEPVNKIKLYCLYVNKNQELFHVKKDRIKLHNSELNKESLVQLLKKHMEYQNKKYTPLSILKYNITLNPQYIQEYINSPENFDYVKSESSIDAIKWHDSIVFLQEINSLYVILREKWKSKSIDTKKIYIKTHKSKRAKTRKKRLKDTTS</sequence>
<protein>
    <submittedName>
        <fullName evidence="1">Uncharacterized protein</fullName>
    </submittedName>
</protein>
<organism evidence="1">
    <name type="scientific">viral metagenome</name>
    <dbReference type="NCBI Taxonomy" id="1070528"/>
    <lineage>
        <taxon>unclassified sequences</taxon>
        <taxon>metagenomes</taxon>
        <taxon>organismal metagenomes</taxon>
    </lineage>
</organism>